<evidence type="ECO:0000256" key="1">
    <source>
        <dbReference type="ARBA" id="ARBA00000085"/>
    </source>
</evidence>
<evidence type="ECO:0000256" key="7">
    <source>
        <dbReference type="ARBA" id="ARBA00022840"/>
    </source>
</evidence>
<dbReference type="Pfam" id="PF00512">
    <property type="entry name" value="HisKA"/>
    <property type="match status" value="1"/>
</dbReference>
<dbReference type="PROSITE" id="PS50110">
    <property type="entry name" value="RESPONSE_REGULATORY"/>
    <property type="match status" value="2"/>
</dbReference>
<gene>
    <name evidence="17" type="ORF">RED65_14842</name>
</gene>
<evidence type="ECO:0000256" key="2">
    <source>
        <dbReference type="ARBA" id="ARBA00012438"/>
    </source>
</evidence>
<dbReference type="CDD" id="cd00156">
    <property type="entry name" value="REC"/>
    <property type="match status" value="1"/>
</dbReference>
<comment type="catalytic activity">
    <reaction evidence="1">
        <text>ATP + protein L-histidine = ADP + protein N-phospho-L-histidine.</text>
        <dbReference type="EC" id="2.7.13.3"/>
    </reaction>
</comment>
<dbReference type="EMBL" id="AAQH01000003">
    <property type="protein sequence ID" value="EAT12983.1"/>
    <property type="molecule type" value="Genomic_DNA"/>
</dbReference>
<feature type="transmembrane region" description="Helical" evidence="12">
    <location>
        <begin position="241"/>
        <end position="263"/>
    </location>
</feature>
<evidence type="ECO:0000259" key="15">
    <source>
        <dbReference type="PROSITE" id="PS50112"/>
    </source>
</evidence>
<evidence type="ECO:0000256" key="6">
    <source>
        <dbReference type="ARBA" id="ARBA00022777"/>
    </source>
</evidence>
<comment type="subunit">
    <text evidence="9">At low DSF concentrations, interacts with RpfF.</text>
</comment>
<dbReference type="SUPFAM" id="SSF55785">
    <property type="entry name" value="PYP-like sensor domain (PAS domain)"/>
    <property type="match status" value="1"/>
</dbReference>
<evidence type="ECO:0000256" key="9">
    <source>
        <dbReference type="ARBA" id="ARBA00064003"/>
    </source>
</evidence>
<keyword evidence="8" id="KW-0902">Two-component regulatory system</keyword>
<dbReference type="InterPro" id="IPR011006">
    <property type="entry name" value="CheY-like_superfamily"/>
</dbReference>
<dbReference type="CDD" id="cd00130">
    <property type="entry name" value="PAS"/>
    <property type="match status" value="1"/>
</dbReference>
<feature type="transmembrane region" description="Helical" evidence="12">
    <location>
        <begin position="6"/>
        <end position="25"/>
    </location>
</feature>
<dbReference type="CDD" id="cd17546">
    <property type="entry name" value="REC_hyHK_CKI1_RcsC-like"/>
    <property type="match status" value="1"/>
</dbReference>
<dbReference type="NCBIfam" id="TIGR00229">
    <property type="entry name" value="sensory_box"/>
    <property type="match status" value="1"/>
</dbReference>
<dbReference type="HOGENOM" id="CLU_009644_0_0_6"/>
<keyword evidence="7" id="KW-0067">ATP-binding</keyword>
<feature type="domain" description="PAC" evidence="16">
    <location>
        <begin position="362"/>
        <end position="415"/>
    </location>
</feature>
<protein>
    <recommendedName>
        <fullName evidence="10">Sensory/regulatory protein RpfC</fullName>
        <ecNumber evidence="2">2.7.13.3</ecNumber>
    </recommendedName>
</protein>
<feature type="domain" description="Histidine kinase" evidence="13">
    <location>
        <begin position="433"/>
        <end position="655"/>
    </location>
</feature>
<dbReference type="GO" id="GO:0005524">
    <property type="term" value="F:ATP binding"/>
    <property type="evidence" value="ECO:0007669"/>
    <property type="project" value="UniProtKB-KW"/>
</dbReference>
<dbReference type="RefSeq" id="WP_007018054.1">
    <property type="nucleotide sequence ID" value="NZ_CH724115.1"/>
</dbReference>
<evidence type="ECO:0000256" key="4">
    <source>
        <dbReference type="ARBA" id="ARBA00022679"/>
    </source>
</evidence>
<evidence type="ECO:0000313" key="18">
    <source>
        <dbReference type="Proteomes" id="UP000004263"/>
    </source>
</evidence>
<feature type="modified residue" description="4-aspartylphosphate" evidence="11">
    <location>
        <position position="727"/>
    </location>
</feature>
<dbReference type="EC" id="2.7.13.3" evidence="2"/>
<dbReference type="GO" id="GO:0000155">
    <property type="term" value="F:phosphorelay sensor kinase activity"/>
    <property type="evidence" value="ECO:0007669"/>
    <property type="project" value="InterPro"/>
</dbReference>
<dbReference type="FunFam" id="3.30.565.10:FF:000010">
    <property type="entry name" value="Sensor histidine kinase RcsC"/>
    <property type="match status" value="1"/>
</dbReference>
<dbReference type="SUPFAM" id="SSF55874">
    <property type="entry name" value="ATPase domain of HSP90 chaperone/DNA topoisomerase II/histidine kinase"/>
    <property type="match status" value="1"/>
</dbReference>
<evidence type="ECO:0000259" key="16">
    <source>
        <dbReference type="PROSITE" id="PS50113"/>
    </source>
</evidence>
<comment type="caution">
    <text evidence="17">The sequence shown here is derived from an EMBL/GenBank/DDBJ whole genome shotgun (WGS) entry which is preliminary data.</text>
</comment>
<dbReference type="InterPro" id="IPR036890">
    <property type="entry name" value="HATPase_C_sf"/>
</dbReference>
<accession>Q1N482</accession>
<dbReference type="InterPro" id="IPR000014">
    <property type="entry name" value="PAS"/>
</dbReference>
<dbReference type="SUPFAM" id="SSF47384">
    <property type="entry name" value="Homodimeric domain of signal transducing histidine kinase"/>
    <property type="match status" value="1"/>
</dbReference>
<dbReference type="InterPro" id="IPR004358">
    <property type="entry name" value="Sig_transdc_His_kin-like_C"/>
</dbReference>
<dbReference type="CDD" id="cd00082">
    <property type="entry name" value="HisKA"/>
    <property type="match status" value="1"/>
</dbReference>
<keyword evidence="5" id="KW-0547">Nucleotide-binding</keyword>
<name>Q1N482_9GAMM</name>
<dbReference type="SMART" id="SM00388">
    <property type="entry name" value="HisKA"/>
    <property type="match status" value="1"/>
</dbReference>
<dbReference type="PROSITE" id="PS50112">
    <property type="entry name" value="PAS"/>
    <property type="match status" value="1"/>
</dbReference>
<dbReference type="InterPro" id="IPR005467">
    <property type="entry name" value="His_kinase_dom"/>
</dbReference>
<keyword evidence="12" id="KW-0472">Membrane</keyword>
<dbReference type="InterPro" id="IPR036097">
    <property type="entry name" value="HisK_dim/P_sf"/>
</dbReference>
<keyword evidence="4" id="KW-0808">Transferase</keyword>
<dbReference type="PANTHER" id="PTHR45339">
    <property type="entry name" value="HYBRID SIGNAL TRANSDUCTION HISTIDINE KINASE J"/>
    <property type="match status" value="1"/>
</dbReference>
<dbReference type="Gene3D" id="1.10.287.130">
    <property type="match status" value="1"/>
</dbReference>
<dbReference type="PROSITE" id="PS50113">
    <property type="entry name" value="PAC"/>
    <property type="match status" value="1"/>
</dbReference>
<evidence type="ECO:0000313" key="17">
    <source>
        <dbReference type="EMBL" id="EAT12983.1"/>
    </source>
</evidence>
<dbReference type="PRINTS" id="PR00344">
    <property type="entry name" value="BCTRLSENSOR"/>
</dbReference>
<dbReference type="PROSITE" id="PS50109">
    <property type="entry name" value="HIS_KIN"/>
    <property type="match status" value="1"/>
</dbReference>
<dbReference type="FunFam" id="1.10.287.130:FF:000002">
    <property type="entry name" value="Two-component osmosensing histidine kinase"/>
    <property type="match status" value="1"/>
</dbReference>
<dbReference type="SUPFAM" id="SSF52172">
    <property type="entry name" value="CheY-like"/>
    <property type="match status" value="2"/>
</dbReference>
<evidence type="ECO:0000256" key="3">
    <source>
        <dbReference type="ARBA" id="ARBA00022553"/>
    </source>
</evidence>
<evidence type="ECO:0000256" key="8">
    <source>
        <dbReference type="ARBA" id="ARBA00023012"/>
    </source>
</evidence>
<keyword evidence="18" id="KW-1185">Reference proteome</keyword>
<keyword evidence="3 11" id="KW-0597">Phosphoprotein</keyword>
<dbReference type="PANTHER" id="PTHR45339:SF5">
    <property type="entry name" value="HISTIDINE KINASE"/>
    <property type="match status" value="1"/>
</dbReference>
<feature type="domain" description="PAS" evidence="15">
    <location>
        <begin position="292"/>
        <end position="361"/>
    </location>
</feature>
<proteinExistence type="predicted"/>
<feature type="modified residue" description="4-aspartylphosphate" evidence="11">
    <location>
        <position position="863"/>
    </location>
</feature>
<dbReference type="Gene3D" id="3.30.565.10">
    <property type="entry name" value="Histidine kinase-like ATPase, C-terminal domain"/>
    <property type="match status" value="1"/>
</dbReference>
<dbReference type="InterPro" id="IPR003661">
    <property type="entry name" value="HisK_dim/P_dom"/>
</dbReference>
<dbReference type="SMART" id="SM00387">
    <property type="entry name" value="HATPase_c"/>
    <property type="match status" value="1"/>
</dbReference>
<keyword evidence="6" id="KW-0418">Kinase</keyword>
<dbReference type="STRING" id="207949.RED65_14842"/>
<dbReference type="Pfam" id="PF00072">
    <property type="entry name" value="Response_reg"/>
    <property type="match status" value="2"/>
</dbReference>
<dbReference type="Gene3D" id="3.40.50.2300">
    <property type="match status" value="2"/>
</dbReference>
<dbReference type="InterPro" id="IPR000700">
    <property type="entry name" value="PAS-assoc_C"/>
</dbReference>
<evidence type="ECO:0000256" key="11">
    <source>
        <dbReference type="PROSITE-ProRule" id="PRU00169"/>
    </source>
</evidence>
<dbReference type="CDD" id="cd16922">
    <property type="entry name" value="HATPase_EvgS-ArcB-TorS-like"/>
    <property type="match status" value="1"/>
</dbReference>
<evidence type="ECO:0000256" key="12">
    <source>
        <dbReference type="SAM" id="Phobius"/>
    </source>
</evidence>
<dbReference type="Proteomes" id="UP000004263">
    <property type="component" value="Unassembled WGS sequence"/>
</dbReference>
<dbReference type="OrthoDB" id="9810730at2"/>
<dbReference type="InterPro" id="IPR003594">
    <property type="entry name" value="HATPase_dom"/>
</dbReference>
<dbReference type="Pfam" id="PF13426">
    <property type="entry name" value="PAS_9"/>
    <property type="match status" value="1"/>
</dbReference>
<dbReference type="Pfam" id="PF02518">
    <property type="entry name" value="HATPase_c"/>
    <property type="match status" value="1"/>
</dbReference>
<sequence>MKTHHFYLSLLSVIALALLISALLINERSKNTVESLYYNALKQNAELTSFKVKRYIEDRSIVLKNTAQGDVLSNAVMGSQLTKAGMFDYFDAYQLIGETVPIFAYDFIGELIYKSNFEGKQPFNTQDIWFADLMNQERNLVVLPYINGKNIYFAIAVPITYNELPEGVLITILPTPLAEIVDTFGDEENQYAIIYGPYFDHDVAVDREQYEVLLKNPIEGTPLTLEYLINSNYIGVQSRGFVIDMLGAILTSLFIAFLILAAAGRKFLINPYQELKNSQEQLLKQQDLNVLLSEAIDASPVGVTIADINKPDEPLIYANRFFYKLTGYSESEVIGKNCRFLQGRNTNREARLIIRDAINTRRKIVLELLNYKKDGTEFWEKLFLSPIFKDGECRAYVGIQQDISYEIQNKTKMIQAKEQAERATQAKSEFLANMSHEIRTPMNGVLGMLKLVRKSKGLNRDQLHQINLAHTSAESLLVVINDILDFSKIEAGKINLETIDFNLLEWISDISESLAFHAHKKDIDLSLDISDVTYFNLIGDPNRVRQVISNLVGNAIKFTNDGWVKIKLSTKPEKSNLIKLSCSIKDTGIGIAEDRLDKLFSAFEQADNSTTRQYGGTGLGLAIAKKLCEIMGGDVTVSSTPGVGSQFSFHIFIERKNSVLVSDLVNHQFEGKNVIIADSQEPSSQTIAKTLRTWGLQVQTCSTYESAIKALNWCRQTHHRPDFIFVDYTFTSSTGLDFIEKINQLELIDTAKVVLMTRITNEGPTDIASCKLIDFYFPKPATPLDLFKSLSEGSFIREYDEPSHHGIQVKGHILLVEDNPINQEIAVSVLDDLGITSEVADNGRIALDILKNNPDCFDMILMDCQMPELDGYQTSIAIRDGQAGDHAKSLPIVAMTANAMEGDKEKCIAAGMDDYLSKPIDVDLLLIKLKHYIGSVHH</sequence>
<feature type="domain" description="Response regulatory" evidence="14">
    <location>
        <begin position="673"/>
        <end position="794"/>
    </location>
</feature>
<feature type="domain" description="Response regulatory" evidence="14">
    <location>
        <begin position="812"/>
        <end position="933"/>
    </location>
</feature>
<dbReference type="SMART" id="SM00448">
    <property type="entry name" value="REC"/>
    <property type="match status" value="2"/>
</dbReference>
<dbReference type="AlphaFoldDB" id="Q1N482"/>
<keyword evidence="12" id="KW-0812">Transmembrane</keyword>
<organism evidence="17 18">
    <name type="scientific">Bermanella marisrubri</name>
    <dbReference type="NCBI Taxonomy" id="207949"/>
    <lineage>
        <taxon>Bacteria</taxon>
        <taxon>Pseudomonadati</taxon>
        <taxon>Pseudomonadota</taxon>
        <taxon>Gammaproteobacteria</taxon>
        <taxon>Oceanospirillales</taxon>
        <taxon>Oceanospirillaceae</taxon>
        <taxon>Bermanella</taxon>
    </lineage>
</organism>
<evidence type="ECO:0000259" key="13">
    <source>
        <dbReference type="PROSITE" id="PS50109"/>
    </source>
</evidence>
<evidence type="ECO:0000256" key="10">
    <source>
        <dbReference type="ARBA" id="ARBA00068150"/>
    </source>
</evidence>
<evidence type="ECO:0000256" key="5">
    <source>
        <dbReference type="ARBA" id="ARBA00022741"/>
    </source>
</evidence>
<dbReference type="InterPro" id="IPR035965">
    <property type="entry name" value="PAS-like_dom_sf"/>
</dbReference>
<dbReference type="InterPro" id="IPR001789">
    <property type="entry name" value="Sig_transdc_resp-reg_receiver"/>
</dbReference>
<reference evidence="17 18" key="1">
    <citation type="submission" date="2006-03" db="EMBL/GenBank/DDBJ databases">
        <authorList>
            <person name="Pinhassi J."/>
            <person name="Pedros-Alio C."/>
            <person name="Ferriera S."/>
            <person name="Johnson J."/>
            <person name="Kravitz S."/>
            <person name="Halpern A."/>
            <person name="Remington K."/>
            <person name="Beeson K."/>
            <person name="Tran B."/>
            <person name="Rogers Y.-H."/>
            <person name="Friedman R."/>
            <person name="Venter J.C."/>
        </authorList>
    </citation>
    <scope>NUCLEOTIDE SEQUENCE [LARGE SCALE GENOMIC DNA]</scope>
    <source>
        <strain evidence="17 18">RED65</strain>
    </source>
</reference>
<dbReference type="Gene3D" id="3.30.450.20">
    <property type="entry name" value="PAS domain"/>
    <property type="match status" value="1"/>
</dbReference>
<keyword evidence="12" id="KW-1133">Transmembrane helix</keyword>
<evidence type="ECO:0000259" key="14">
    <source>
        <dbReference type="PROSITE" id="PS50110"/>
    </source>
</evidence>